<evidence type="ECO:0000313" key="2">
    <source>
        <dbReference type="Proteomes" id="UP001154078"/>
    </source>
</evidence>
<dbReference type="OrthoDB" id="10007406at2759"/>
<keyword evidence="2" id="KW-1185">Reference proteome</keyword>
<dbReference type="AlphaFoldDB" id="A0A9P0BBY3"/>
<dbReference type="Proteomes" id="UP001154078">
    <property type="component" value="Chromosome 6"/>
</dbReference>
<name>A0A9P0BBY3_BRAAE</name>
<gene>
    <name evidence="1" type="ORF">MELIAE_LOCUS9732</name>
</gene>
<dbReference type="PANTHER" id="PTHR33960:SF1">
    <property type="entry name" value="SIMILAR TO KIAA0825 PROTEIN"/>
    <property type="match status" value="1"/>
</dbReference>
<reference evidence="1" key="1">
    <citation type="submission" date="2021-12" db="EMBL/GenBank/DDBJ databases">
        <authorList>
            <person name="King R."/>
        </authorList>
    </citation>
    <scope>NUCLEOTIDE SEQUENCE</scope>
</reference>
<dbReference type="InterPro" id="IPR027993">
    <property type="entry name" value="DUF4495"/>
</dbReference>
<dbReference type="EMBL" id="OV121137">
    <property type="protein sequence ID" value="CAH0559713.1"/>
    <property type="molecule type" value="Genomic_DNA"/>
</dbReference>
<accession>A0A9P0BBY3</accession>
<organism evidence="1 2">
    <name type="scientific">Brassicogethes aeneus</name>
    <name type="common">Rape pollen beetle</name>
    <name type="synonym">Meligethes aeneus</name>
    <dbReference type="NCBI Taxonomy" id="1431903"/>
    <lineage>
        <taxon>Eukaryota</taxon>
        <taxon>Metazoa</taxon>
        <taxon>Ecdysozoa</taxon>
        <taxon>Arthropoda</taxon>
        <taxon>Hexapoda</taxon>
        <taxon>Insecta</taxon>
        <taxon>Pterygota</taxon>
        <taxon>Neoptera</taxon>
        <taxon>Endopterygota</taxon>
        <taxon>Coleoptera</taxon>
        <taxon>Polyphaga</taxon>
        <taxon>Cucujiformia</taxon>
        <taxon>Nitidulidae</taxon>
        <taxon>Meligethinae</taxon>
        <taxon>Brassicogethes</taxon>
    </lineage>
</organism>
<proteinExistence type="predicted"/>
<protein>
    <submittedName>
        <fullName evidence="1">Uncharacterized protein</fullName>
    </submittedName>
</protein>
<sequence>MEVMEDGNLMDKVHILIQRDMEYYTNKQTILQETICPGVIGGRLDFPRSASFASVKLVLWWEEEYVAAYRKSSGFLQKTSTVNNGGSESAAGCGGVVKASDPVKFVSLISKSADQLLEHLHVLTQEALDHADLTVLTGTIGAAALLKNCLWFYIQSMSDTKGSHVDQLQTGYKKYHEMCEALAERLLDLHCRLLSLYILQDAECLDWENEKPFSESERGSYVIQMWWLYMQGTKDDLWNTVPPKMAQRVFSGMLNESLTILTVRYTQSTPTYERSKLLVVDISNLLLCIAQLLPAICDSAEELVGLSLNQKSKILRDVHTKCQQLLNCFILRGAPLDTLFKVFRNGIENVDLLKSRSNGPLPWIVFALPGIFKEPIKSITNMGQFSSEIAIALELVVLLAQPQPNWALLLKVLGMRNSKILKLILQMSLKMNTDDVQKIIPKTEPCGSFLCPSDGICKNVDISTTVLNSCHYYDLAMSASNVLLSIGNNIDFVDILLAPVTKQEYWSKCFERRHVWNQIRPPWYEAILNLISPLLPTISDIVINAVKTEASMYQAMSIILACFSQFWECTNPALTKIAFQIQDLLPAETVPLNHSAIIQILVSALYSTLLYKSESKKVTFKESTPTEDENTETTDETLNTDESIALAIAENLCSIDEDNKHTDQIDEFLQQVKDNQDNFDFESGGSARVEGTLQMTEVLVSNLLLTSYGKQSLKTLHHFIKSNNEWVFHELRLNTTEEECRPNKVKPTSKSLLHTMFHIGNKPFDELLVGLWQPHWFSLFQMPSGLSVESVWYQMSQRWEFRDINSSKLSTHDVQIITKLSSCFK</sequence>
<evidence type="ECO:0000313" key="1">
    <source>
        <dbReference type="EMBL" id="CAH0559713.1"/>
    </source>
</evidence>
<dbReference type="PANTHER" id="PTHR33960">
    <property type="entry name" value="SIMILAR TO KIAA0825 PROTEIN"/>
    <property type="match status" value="1"/>
</dbReference>
<dbReference type="Pfam" id="PF14906">
    <property type="entry name" value="DUF4495"/>
    <property type="match status" value="1"/>
</dbReference>